<dbReference type="AlphaFoldDB" id="A0AAN8FZ10"/>
<proteinExistence type="predicted"/>
<name>A0AAN8FZ10_TRICO</name>
<evidence type="ECO:0000313" key="2">
    <source>
        <dbReference type="Proteomes" id="UP001331761"/>
    </source>
</evidence>
<reference evidence="1 2" key="1">
    <citation type="submission" date="2019-10" db="EMBL/GenBank/DDBJ databases">
        <title>Assembly and Annotation for the nematode Trichostrongylus colubriformis.</title>
        <authorList>
            <person name="Martin J."/>
        </authorList>
    </citation>
    <scope>NUCLEOTIDE SEQUENCE [LARGE SCALE GENOMIC DNA]</scope>
    <source>
        <strain evidence="1">G859</strain>
        <tissue evidence="1">Whole worm</tissue>
    </source>
</reference>
<organism evidence="1 2">
    <name type="scientific">Trichostrongylus colubriformis</name>
    <name type="common">Black scour worm</name>
    <dbReference type="NCBI Taxonomy" id="6319"/>
    <lineage>
        <taxon>Eukaryota</taxon>
        <taxon>Metazoa</taxon>
        <taxon>Ecdysozoa</taxon>
        <taxon>Nematoda</taxon>
        <taxon>Chromadorea</taxon>
        <taxon>Rhabditida</taxon>
        <taxon>Rhabditina</taxon>
        <taxon>Rhabditomorpha</taxon>
        <taxon>Strongyloidea</taxon>
        <taxon>Trichostrongylidae</taxon>
        <taxon>Trichostrongylus</taxon>
    </lineage>
</organism>
<dbReference type="Proteomes" id="UP001331761">
    <property type="component" value="Unassembled WGS sequence"/>
</dbReference>
<comment type="caution">
    <text evidence="1">The sequence shown here is derived from an EMBL/GenBank/DDBJ whole genome shotgun (WGS) entry which is preliminary data.</text>
</comment>
<gene>
    <name evidence="1" type="ORF">GCK32_000091</name>
</gene>
<accession>A0AAN8FZ10</accession>
<protein>
    <submittedName>
        <fullName evidence="1">Uncharacterized protein</fullName>
    </submittedName>
</protein>
<sequence>MSGKTEENRNCPERCVWRSRSYDERIIRGIATKVVKKFDGLVEVIEEWKVAKAWVIFCPQRENCERRYHRKTGYSGKELFVMEDEFHGMAANNSEESREMDQVLGRLEEFG</sequence>
<evidence type="ECO:0000313" key="1">
    <source>
        <dbReference type="EMBL" id="KAK5979990.1"/>
    </source>
</evidence>
<keyword evidence="2" id="KW-1185">Reference proteome</keyword>
<dbReference type="EMBL" id="WIXE01007861">
    <property type="protein sequence ID" value="KAK5979990.1"/>
    <property type="molecule type" value="Genomic_DNA"/>
</dbReference>